<feature type="domain" description="Carboxyltransferase" evidence="4">
    <location>
        <begin position="23"/>
        <end position="299"/>
    </location>
</feature>
<evidence type="ECO:0000256" key="3">
    <source>
        <dbReference type="ARBA" id="ARBA00022840"/>
    </source>
</evidence>
<dbReference type="Gene3D" id="2.40.100.10">
    <property type="entry name" value="Cyclophilin-like"/>
    <property type="match status" value="1"/>
</dbReference>
<dbReference type="AlphaFoldDB" id="A0AAD0S2X2"/>
<sequence>MITILKPGMQMSIQDQGRVGSRHLGIGQSGCVDPYAQIITNRLVGNPDNHPVIEITLGLAEIQFDNDYYIALHGTDMKATVNGNAVQPGWSFYIKKGDILKLNAARHGFRNYLAIGGDWHLPTAILDSYSTDIAAGFGGLHGHALKAGDRFDITPKYATKIGLGAMLPPKSTHIRILAGPHASILPDNTCDKFTEHSWHISPSSNRMGARLLSDECKLAHSLSLPSMAVMPGSIQLPPNGEPIVLLNDAQTTGGYPIIGTVIEADLRHFAQLKPGDFLHFEFVSLEQAHSAQQKLVAHLNQLAIALKYKNAKS</sequence>
<accession>A0AAD0S2X2</accession>
<dbReference type="EMBL" id="CP032090">
    <property type="protein sequence ID" value="AXV65186.1"/>
    <property type="molecule type" value="Genomic_DNA"/>
</dbReference>
<dbReference type="RefSeq" id="WP_118844242.1">
    <property type="nucleotide sequence ID" value="NZ_CP032090.1"/>
</dbReference>
<evidence type="ECO:0000313" key="6">
    <source>
        <dbReference type="Proteomes" id="UP000264605"/>
    </source>
</evidence>
<dbReference type="InterPro" id="IPR003778">
    <property type="entry name" value="CT_A_B"/>
</dbReference>
<dbReference type="Pfam" id="PF02626">
    <property type="entry name" value="CT_A_B"/>
    <property type="match status" value="1"/>
</dbReference>
<dbReference type="NCBIfam" id="TIGR00724">
    <property type="entry name" value="urea_amlyse_rel"/>
    <property type="match status" value="1"/>
</dbReference>
<keyword evidence="1" id="KW-0547">Nucleotide-binding</keyword>
<keyword evidence="2" id="KW-0378">Hydrolase</keyword>
<evidence type="ECO:0000256" key="1">
    <source>
        <dbReference type="ARBA" id="ARBA00022741"/>
    </source>
</evidence>
<dbReference type="KEGG" id="pdj:D0907_07875"/>
<dbReference type="GO" id="GO:0016787">
    <property type="term" value="F:hydrolase activity"/>
    <property type="evidence" value="ECO:0007669"/>
    <property type="project" value="UniProtKB-KW"/>
</dbReference>
<dbReference type="InterPro" id="IPR052708">
    <property type="entry name" value="PxpC"/>
</dbReference>
<name>A0AAD0S2X2_9GAMM</name>
<organism evidence="5 6">
    <name type="scientific">Pseudoalteromonas lipolytica</name>
    <dbReference type="NCBI Taxonomy" id="570156"/>
    <lineage>
        <taxon>Bacteria</taxon>
        <taxon>Pseudomonadati</taxon>
        <taxon>Pseudomonadota</taxon>
        <taxon>Gammaproteobacteria</taxon>
        <taxon>Alteromonadales</taxon>
        <taxon>Pseudoalteromonadaceae</taxon>
        <taxon>Pseudoalteromonas</taxon>
    </lineage>
</organism>
<protein>
    <submittedName>
        <fullName evidence="5">Biotin-dependent carboxyltransferase family protein</fullName>
    </submittedName>
</protein>
<evidence type="ECO:0000259" key="4">
    <source>
        <dbReference type="SMART" id="SM00797"/>
    </source>
</evidence>
<proteinExistence type="predicted"/>
<dbReference type="SUPFAM" id="SSF50891">
    <property type="entry name" value="Cyclophilin-like"/>
    <property type="match status" value="1"/>
</dbReference>
<keyword evidence="3" id="KW-0067">ATP-binding</keyword>
<dbReference type="Proteomes" id="UP000264605">
    <property type="component" value="Chromosome"/>
</dbReference>
<reference evidence="5 6" key="1">
    <citation type="submission" date="2018-08" db="EMBL/GenBank/DDBJ databases">
        <title>Draft genome sequence of Pseudoalteromonas donghaensis HJ51.</title>
        <authorList>
            <person name="Oh J."/>
            <person name="Roh D."/>
        </authorList>
    </citation>
    <scope>NUCLEOTIDE SEQUENCE [LARGE SCALE GENOMIC DNA]</scope>
    <source>
        <strain evidence="5 6">HJ51</strain>
    </source>
</reference>
<dbReference type="PANTHER" id="PTHR43309">
    <property type="entry name" value="5-OXOPROLINASE SUBUNIT C"/>
    <property type="match status" value="1"/>
</dbReference>
<dbReference type="PANTHER" id="PTHR43309:SF3">
    <property type="entry name" value="5-OXOPROLINASE SUBUNIT C"/>
    <property type="match status" value="1"/>
</dbReference>
<dbReference type="SMART" id="SM00797">
    <property type="entry name" value="AHS2"/>
    <property type="match status" value="1"/>
</dbReference>
<dbReference type="GO" id="GO:0005524">
    <property type="term" value="F:ATP binding"/>
    <property type="evidence" value="ECO:0007669"/>
    <property type="project" value="UniProtKB-KW"/>
</dbReference>
<evidence type="ECO:0000313" key="5">
    <source>
        <dbReference type="EMBL" id="AXV65186.1"/>
    </source>
</evidence>
<gene>
    <name evidence="5" type="ORF">D0907_07875</name>
</gene>
<evidence type="ECO:0000256" key="2">
    <source>
        <dbReference type="ARBA" id="ARBA00022801"/>
    </source>
</evidence>
<dbReference type="GeneID" id="99505375"/>
<dbReference type="InterPro" id="IPR029000">
    <property type="entry name" value="Cyclophilin-like_dom_sf"/>
</dbReference>